<evidence type="ECO:0000313" key="1">
    <source>
        <dbReference type="EMBL" id="MPM52882.1"/>
    </source>
</evidence>
<proteinExistence type="predicted"/>
<comment type="caution">
    <text evidence="1">The sequence shown here is derived from an EMBL/GenBank/DDBJ whole genome shotgun (WGS) entry which is preliminary data.</text>
</comment>
<dbReference type="PIRSF" id="PIRSF011570">
    <property type="entry name" value="SpoVAD"/>
    <property type="match status" value="1"/>
</dbReference>
<dbReference type="Pfam" id="PF07451">
    <property type="entry name" value="SpoVAD"/>
    <property type="match status" value="1"/>
</dbReference>
<reference evidence="1" key="1">
    <citation type="submission" date="2019-08" db="EMBL/GenBank/DDBJ databases">
        <authorList>
            <person name="Kucharzyk K."/>
            <person name="Murdoch R.W."/>
            <person name="Higgins S."/>
            <person name="Loffler F."/>
        </authorList>
    </citation>
    <scope>NUCLEOTIDE SEQUENCE</scope>
</reference>
<dbReference type="SUPFAM" id="SSF53901">
    <property type="entry name" value="Thiolase-like"/>
    <property type="match status" value="1"/>
</dbReference>
<protein>
    <submittedName>
        <fullName evidence="1">Stage V sporulation protein AD</fullName>
    </submittedName>
</protein>
<name>A0A645AI38_9ZZZZ</name>
<gene>
    <name evidence="1" type="primary">spoVAD_8</name>
    <name evidence="1" type="ORF">SDC9_99646</name>
</gene>
<dbReference type="InterPro" id="IPR038369">
    <property type="entry name" value="SpoVAD_sf"/>
</dbReference>
<dbReference type="InterPro" id="IPR016039">
    <property type="entry name" value="Thiolase-like"/>
</dbReference>
<dbReference type="NCBIfam" id="NF006160">
    <property type="entry name" value="PRK08304.1"/>
    <property type="match status" value="1"/>
</dbReference>
<dbReference type="NCBIfam" id="TIGR02845">
    <property type="entry name" value="spore_V_AD"/>
    <property type="match status" value="1"/>
</dbReference>
<dbReference type="Gene3D" id="3.40.47.40">
    <property type="entry name" value="Stage V sporulation protein AD"/>
    <property type="match status" value="1"/>
</dbReference>
<dbReference type="EMBL" id="VSSQ01014074">
    <property type="protein sequence ID" value="MPM52882.1"/>
    <property type="molecule type" value="Genomic_DNA"/>
</dbReference>
<dbReference type="GO" id="GO:0016746">
    <property type="term" value="F:acyltransferase activity"/>
    <property type="evidence" value="ECO:0007669"/>
    <property type="project" value="InterPro"/>
</dbReference>
<dbReference type="AlphaFoldDB" id="A0A645AI38"/>
<sequence>MSKKRVGRRTVRLDSPPSILSFAATGGKLEKQGPLAACFDELCEDSFLGEKTWEKAESRMQQKTVQTALDKAKLHAGDLDYIFAGDLLNQCIGTSFGLREFEIPFFGLYGACSTMGESLAMAAMSIDGGFAGRAAAVTSSHFCTAERQYRMPVPYGNQRSPTAQWTATAAGCCILGGEGEGPFVTHVTCGKIVDKGVTDVNNMGAAMAPAAYDTISAFFKDTKTKPSDFDLILTGDLGELGHSIVRGFFQRDGVDMSKNYLDCGMLLYDRKKQDMHAGASGCGCSAAVLCGYLLPGLRAGKWRRILFAPTGALLSPTSSFQGESIPGVCHAVCICTER</sequence>
<accession>A0A645AI38</accession>
<organism evidence="1">
    <name type="scientific">bioreactor metagenome</name>
    <dbReference type="NCBI Taxonomy" id="1076179"/>
    <lineage>
        <taxon>unclassified sequences</taxon>
        <taxon>metagenomes</taxon>
        <taxon>ecological metagenomes</taxon>
    </lineage>
</organism>
<dbReference type="InterPro" id="IPR010894">
    <property type="entry name" value="SpoVAD"/>
</dbReference>